<dbReference type="Proteomes" id="UP000253303">
    <property type="component" value="Unassembled WGS sequence"/>
</dbReference>
<dbReference type="SUPFAM" id="SSF48452">
    <property type="entry name" value="TPR-like"/>
    <property type="match status" value="1"/>
</dbReference>
<comment type="caution">
    <text evidence="1">The sequence shown here is derived from an EMBL/GenBank/DDBJ whole genome shotgun (WGS) entry which is preliminary data.</text>
</comment>
<dbReference type="EMBL" id="QMEY01000001">
    <property type="protein sequence ID" value="RBQ21910.1"/>
    <property type="molecule type" value="Genomic_DNA"/>
</dbReference>
<name>A0A366M861_9ACTN</name>
<sequence>MRRREFVGLTGGALFSAAIDEPGGDALDNLAMALVGRSSHADRPVRLGLLADAVATAKRDYQACRYGQVVAVLPGLLRDLQTVCANSAGDTRLRAYALSAEVHHVAASILFKQEDKGMAWLAADRSVQAAEVSQSPLVIGSSSRIVVHALMDGGRHRAATDFARAAAQRMGSELRSDASADELSVYGVLLLRGAVAAAKAGDRRTAVEFLDEAADAGRRLGYEGNHMWTAFGPGNVLCHRVSVALRLGDAGTAIAYAREVDIQALAINERKAVMLLDTSRALLMCGRHDRALGVLRAAADIAPEEVTGRPGGSRLLWDIGTTAPAGVRREVREYAAAMGVRA</sequence>
<evidence type="ECO:0000313" key="2">
    <source>
        <dbReference type="Proteomes" id="UP000253303"/>
    </source>
</evidence>
<dbReference type="Gene3D" id="1.25.40.10">
    <property type="entry name" value="Tetratricopeptide repeat domain"/>
    <property type="match status" value="1"/>
</dbReference>
<proteinExistence type="predicted"/>
<dbReference type="OrthoDB" id="4522476at2"/>
<organism evidence="1 2">
    <name type="scientific">Spongiactinospora rosea</name>
    <dbReference type="NCBI Taxonomy" id="2248750"/>
    <lineage>
        <taxon>Bacteria</taxon>
        <taxon>Bacillati</taxon>
        <taxon>Actinomycetota</taxon>
        <taxon>Actinomycetes</taxon>
        <taxon>Streptosporangiales</taxon>
        <taxon>Streptosporangiaceae</taxon>
        <taxon>Spongiactinospora</taxon>
    </lineage>
</organism>
<evidence type="ECO:0000313" key="1">
    <source>
        <dbReference type="EMBL" id="RBQ21910.1"/>
    </source>
</evidence>
<dbReference type="AlphaFoldDB" id="A0A366M861"/>
<reference evidence="1 2" key="1">
    <citation type="submission" date="2018-06" db="EMBL/GenBank/DDBJ databases">
        <title>Sphaerisporangium craniellae sp. nov., isolated from a marine sponge in the South China Sea.</title>
        <authorList>
            <person name="Li L."/>
        </authorList>
    </citation>
    <scope>NUCLEOTIDE SEQUENCE [LARGE SCALE GENOMIC DNA]</scope>
    <source>
        <strain evidence="1 2">LHW63015</strain>
    </source>
</reference>
<accession>A0A366M861</accession>
<gene>
    <name evidence="1" type="ORF">DP939_04360</name>
</gene>
<protein>
    <submittedName>
        <fullName evidence="1">XRE family transcriptional regulator</fullName>
    </submittedName>
</protein>
<keyword evidence="2" id="KW-1185">Reference proteome</keyword>
<dbReference type="InterPro" id="IPR011990">
    <property type="entry name" value="TPR-like_helical_dom_sf"/>
</dbReference>